<sequence length="36" mass="4159">MGIAGDNIPKASHIIERVEIFDCRQRWMDQVSITPM</sequence>
<dbReference type="STRING" id="375451.RD1_1903"/>
<evidence type="ECO:0000313" key="2">
    <source>
        <dbReference type="Proteomes" id="UP000007029"/>
    </source>
</evidence>
<evidence type="ECO:0000313" key="1">
    <source>
        <dbReference type="EMBL" id="ABG31513.1"/>
    </source>
</evidence>
<dbReference type="EMBL" id="CP000362">
    <property type="protein sequence ID" value="ABG31513.1"/>
    <property type="molecule type" value="Genomic_DNA"/>
</dbReference>
<reference evidence="1 2" key="1">
    <citation type="journal article" date="2007" name="J. Bacteriol.">
        <title>The complete genome sequence of Roseobacter denitrificans reveals a mixotrophic rather than photosynthetic metabolism.</title>
        <authorList>
            <person name="Swingley W.D."/>
            <person name="Sadekar S."/>
            <person name="Mastrian S.D."/>
            <person name="Matthies H.J."/>
            <person name="Hao J."/>
            <person name="Ramos H."/>
            <person name="Acharya C.R."/>
            <person name="Conrad A.L."/>
            <person name="Taylor H.L."/>
            <person name="Dejesa L.C."/>
            <person name="Shah M.K."/>
            <person name="O'huallachain M.E."/>
            <person name="Lince M.T."/>
            <person name="Blankenship R.E."/>
            <person name="Beatty J.T."/>
            <person name="Touchman J.W."/>
        </authorList>
    </citation>
    <scope>NUCLEOTIDE SEQUENCE [LARGE SCALE GENOMIC DNA]</scope>
    <source>
        <strain evidence="2">ATCC 33942 / OCh 114</strain>
    </source>
</reference>
<keyword evidence="2" id="KW-1185">Reference proteome</keyword>
<dbReference type="AlphaFoldDB" id="Q168T0"/>
<organism evidence="1 2">
    <name type="scientific">Roseobacter denitrificans (strain ATCC 33942 / OCh 114)</name>
    <name type="common">Erythrobacter sp. (strain OCh 114)</name>
    <name type="synonym">Roseobacter denitrificans</name>
    <dbReference type="NCBI Taxonomy" id="375451"/>
    <lineage>
        <taxon>Bacteria</taxon>
        <taxon>Pseudomonadati</taxon>
        <taxon>Pseudomonadota</taxon>
        <taxon>Alphaproteobacteria</taxon>
        <taxon>Rhodobacterales</taxon>
        <taxon>Roseobacteraceae</taxon>
        <taxon>Roseobacter</taxon>
    </lineage>
</organism>
<dbReference type="Proteomes" id="UP000007029">
    <property type="component" value="Chromosome"/>
</dbReference>
<gene>
    <name evidence="1" type="ordered locus">RD1_1903</name>
</gene>
<name>Q168T0_ROSDO</name>
<dbReference type="HOGENOM" id="CLU_3358206_0_0_5"/>
<dbReference type="KEGG" id="rde:RD1_1903"/>
<accession>Q168T0</accession>
<protein>
    <submittedName>
        <fullName evidence="1">Uncharacterized protein</fullName>
    </submittedName>
</protein>
<proteinExistence type="predicted"/>